<keyword evidence="4" id="KW-1185">Reference proteome</keyword>
<dbReference type="SMART" id="SM00032">
    <property type="entry name" value="CCP"/>
    <property type="match status" value="1"/>
</dbReference>
<dbReference type="InterPro" id="IPR000436">
    <property type="entry name" value="Sushi_SCR_CCP_dom"/>
</dbReference>
<keyword evidence="1" id="KW-1015">Disulfide bond</keyword>
<evidence type="ECO:0000256" key="1">
    <source>
        <dbReference type="ARBA" id="ARBA00023157"/>
    </source>
</evidence>
<sequence length="663" mass="71977">MLNTVTTSICLDYKRPQHELINSMLRALDAANAYPSDMIGVAAQIQTGVRSIVHFMAGTIDTGGASDETGNRECDRGRHPFKNENVEGCFIEGGCYWDEPPRVPKPDEQQQMFAFFLPPCPENSEPDVTGKVCRCSRGYDGEFHVVTEEGDQRARPTYVPAHGHQESCTLVGGICDVLQPHPMVLDDGSPAKGTIGEKANVKCADGYIPSGEATCGGDGRWSPETTCTFLPSVAPPVPVCGVPRGVEYDTGSCEDCQGTEGKPWEPRCSCHVMCAEGFKSTGEVQPGDKTCKIERYACPEGAQWTREQTCVDAQGSQTSQWCCEEAWGSTVPPDRLSRTAPCATLTDHRSCMLAQDRSDGAPCCWRHEGFGDGDAPKCLPMSDSRLAELTPTGSCAIEKFVPAASWEAFPTCTKTCSPILHESNVLPKDCDNCVPGDCKCTVRCEEGFERFGGGPEHDVRDCQSRDHSLTPVAPVCFRPGDFPDLGRRRCGAVIRSSELLLVVEGCQNCRSGKEDCYCKARCPDHTRWVGGGPQDTPLKCVSEEGHGVQVNIVKSCEEITDPRQCANSIIREVPSGREVPCCFRSSGFADGGGTICARQGSPLITWEIWRPEICTERLQSHWEPLPECKPLCDRGPLDAAPHVEVSRECGDCVVGQERTASAG</sequence>
<feature type="domain" description="Sushi" evidence="2">
    <location>
        <begin position="175"/>
        <end position="227"/>
    </location>
</feature>
<evidence type="ECO:0000259" key="2">
    <source>
        <dbReference type="SMART" id="SM00032"/>
    </source>
</evidence>
<evidence type="ECO:0000313" key="4">
    <source>
        <dbReference type="Proteomes" id="UP001189429"/>
    </source>
</evidence>
<dbReference type="Proteomes" id="UP001189429">
    <property type="component" value="Unassembled WGS sequence"/>
</dbReference>
<reference evidence="3" key="1">
    <citation type="submission" date="2023-10" db="EMBL/GenBank/DDBJ databases">
        <authorList>
            <person name="Chen Y."/>
            <person name="Shah S."/>
            <person name="Dougan E. K."/>
            <person name="Thang M."/>
            <person name="Chan C."/>
        </authorList>
    </citation>
    <scope>NUCLEOTIDE SEQUENCE [LARGE SCALE GENOMIC DNA]</scope>
</reference>
<name>A0ABN9WZ94_9DINO</name>
<gene>
    <name evidence="3" type="ORF">PCOR1329_LOCUS71546</name>
</gene>
<organism evidence="3 4">
    <name type="scientific">Prorocentrum cordatum</name>
    <dbReference type="NCBI Taxonomy" id="2364126"/>
    <lineage>
        <taxon>Eukaryota</taxon>
        <taxon>Sar</taxon>
        <taxon>Alveolata</taxon>
        <taxon>Dinophyceae</taxon>
        <taxon>Prorocentrales</taxon>
        <taxon>Prorocentraceae</taxon>
        <taxon>Prorocentrum</taxon>
    </lineage>
</organism>
<comment type="caution">
    <text evidence="3">The sequence shown here is derived from an EMBL/GenBank/DDBJ whole genome shotgun (WGS) entry which is preliminary data.</text>
</comment>
<protein>
    <recommendedName>
        <fullName evidence="2">Sushi domain-containing protein</fullName>
    </recommendedName>
</protein>
<evidence type="ECO:0000313" key="3">
    <source>
        <dbReference type="EMBL" id="CAK0891682.1"/>
    </source>
</evidence>
<dbReference type="EMBL" id="CAUYUJ010019504">
    <property type="protein sequence ID" value="CAK0891682.1"/>
    <property type="molecule type" value="Genomic_DNA"/>
</dbReference>
<proteinExistence type="predicted"/>
<accession>A0ABN9WZ94</accession>